<comment type="cofactor">
    <cofactor evidence="19 21">
        <name>heme c</name>
        <dbReference type="ChEBI" id="CHEBI:61717"/>
    </cofactor>
    <text evidence="19 21">Binds 2 heme C groups per subunit.</text>
</comment>
<feature type="binding site" description="covalent" evidence="21">
    <location>
        <position position="233"/>
    </location>
    <ligand>
        <name>heme c</name>
        <dbReference type="ChEBI" id="CHEBI:61717"/>
        <label>2</label>
    </ligand>
</feature>
<evidence type="ECO:0000256" key="8">
    <source>
        <dbReference type="ARBA" id="ARBA00022660"/>
    </source>
</evidence>
<keyword evidence="18 19" id="KW-0472">Membrane</keyword>
<dbReference type="Proteomes" id="UP000194161">
    <property type="component" value="Chromosome"/>
</dbReference>
<dbReference type="Pfam" id="PF14715">
    <property type="entry name" value="FixP_N"/>
    <property type="match status" value="1"/>
</dbReference>
<keyword evidence="9 22" id="KW-0812">Transmembrane</keyword>
<keyword evidence="6 19" id="KW-0997">Cell inner membrane</keyword>
<feature type="binding site" description="axial binding residue" evidence="20">
    <location>
        <position position="237"/>
    </location>
    <ligand>
        <name>heme c</name>
        <dbReference type="ChEBI" id="CHEBI:61717"/>
        <label>2</label>
    </ligand>
    <ligandPart>
        <name>Fe</name>
        <dbReference type="ChEBI" id="CHEBI:18248"/>
    </ligandPart>
</feature>
<dbReference type="InterPro" id="IPR032858">
    <property type="entry name" value="CcoP_N"/>
</dbReference>
<feature type="transmembrane region" description="Helical" evidence="22">
    <location>
        <begin position="66"/>
        <end position="84"/>
    </location>
</feature>
<feature type="binding site" description="covalent" evidence="21">
    <location>
        <position position="236"/>
    </location>
    <ligand>
        <name>heme c</name>
        <dbReference type="ChEBI" id="CHEBI:61717"/>
        <label>2</label>
    </ligand>
</feature>
<evidence type="ECO:0000256" key="1">
    <source>
        <dbReference type="ARBA" id="ARBA00004533"/>
    </source>
</evidence>
<evidence type="ECO:0000256" key="19">
    <source>
        <dbReference type="PIRNR" id="PIRNR000006"/>
    </source>
</evidence>
<comment type="function">
    <text evidence="19">C-type cytochrome. Part of the cbb3-type cytochrome c oxidase complex.</text>
</comment>
<keyword evidence="10 19" id="KW-0479">Metal-binding</keyword>
<dbReference type="PRINTS" id="PR00605">
    <property type="entry name" value="CYTCHROMECIC"/>
</dbReference>
<sequence>MNDFVNGFWGYFIAAIALGGIVWCVWLLYTQRRWLGAKPAAGAQAGDTGHVWDEDLTELNNPVPRWWTWMYLLLCAFGLGYLLLMPGLGHFAGLLGYSSADEVARSQAGLAQAVQPVYERYAAMTPPQIAADPQAREIGQRLFLANCAQCHGSDAKGSPSFPNLADGDWLGAGTPEYIAQTISQGRHGVMPAWKGTIDPKAASDIAIYVRSLSGLAADPVRMVFGKPAFQTYCAACHGADGKGNPLLGAPNLADNVWLYGSSEASIVRTILEGRDNRMPAFGPVLSEDQIRLLGAWVWGLSNTQAASAAPVAAAKP</sequence>
<feature type="binding site" description="axial binding residue" evidence="20">
    <location>
        <position position="151"/>
    </location>
    <ligand>
        <name>heme c</name>
        <dbReference type="ChEBI" id="CHEBI:61717"/>
        <label>1</label>
    </ligand>
    <ligandPart>
        <name>Fe</name>
        <dbReference type="ChEBI" id="CHEBI:18248"/>
    </ligandPart>
</feature>
<reference evidence="24 25" key="1">
    <citation type="submission" date="2017-05" db="EMBL/GenBank/DDBJ databases">
        <title>Complete and WGS of Bordetella genogroups.</title>
        <authorList>
            <person name="Spilker T."/>
            <person name="LiPuma J."/>
        </authorList>
    </citation>
    <scope>NUCLEOTIDE SEQUENCE [LARGE SCALE GENOMIC DNA]</scope>
    <source>
        <strain evidence="24 25">AU7206</strain>
    </source>
</reference>
<evidence type="ECO:0000256" key="14">
    <source>
        <dbReference type="ARBA" id="ARBA00022989"/>
    </source>
</evidence>
<protein>
    <recommendedName>
        <fullName evidence="19">Cbb3-type cytochrome c oxidase subunit</fullName>
    </recommendedName>
</protein>
<evidence type="ECO:0000256" key="11">
    <source>
        <dbReference type="ARBA" id="ARBA00022737"/>
    </source>
</evidence>
<keyword evidence="8 19" id="KW-0679">Respiratory chain</keyword>
<evidence type="ECO:0000256" key="22">
    <source>
        <dbReference type="SAM" id="Phobius"/>
    </source>
</evidence>
<dbReference type="GO" id="GO:1902600">
    <property type="term" value="P:proton transmembrane transport"/>
    <property type="evidence" value="ECO:0007669"/>
    <property type="project" value="UniProtKB-KW"/>
</dbReference>
<dbReference type="SUPFAM" id="SSF46626">
    <property type="entry name" value="Cytochrome c"/>
    <property type="match status" value="2"/>
</dbReference>
<proteinExistence type="inferred from homology"/>
<dbReference type="STRING" id="463040.CAL15_11720"/>
<feature type="binding site" description="covalent" evidence="21">
    <location>
        <position position="150"/>
    </location>
    <ligand>
        <name>heme c</name>
        <dbReference type="ChEBI" id="CHEBI:61717"/>
        <label>1</label>
    </ligand>
</feature>
<evidence type="ECO:0000256" key="6">
    <source>
        <dbReference type="ARBA" id="ARBA00022519"/>
    </source>
</evidence>
<dbReference type="InterPro" id="IPR038414">
    <property type="entry name" value="CcoP_N_sf"/>
</dbReference>
<dbReference type="KEGG" id="bgm:CAL15_11720"/>
<feature type="domain" description="Cytochrome c" evidence="23">
    <location>
        <begin position="134"/>
        <end position="213"/>
    </location>
</feature>
<evidence type="ECO:0000256" key="10">
    <source>
        <dbReference type="ARBA" id="ARBA00022723"/>
    </source>
</evidence>
<comment type="subcellular location">
    <subcellularLocation>
        <location evidence="1 19">Cell inner membrane</location>
    </subcellularLocation>
</comment>
<dbReference type="PROSITE" id="PS51007">
    <property type="entry name" value="CYTC"/>
    <property type="match status" value="2"/>
</dbReference>
<feature type="binding site" description="axial binding residue" evidence="20">
    <location>
        <position position="278"/>
    </location>
    <ligand>
        <name>heme c</name>
        <dbReference type="ChEBI" id="CHEBI:61717"/>
        <label>1</label>
    </ligand>
    <ligandPart>
        <name>Fe</name>
        <dbReference type="ChEBI" id="CHEBI:18248"/>
    </ligandPart>
</feature>
<feature type="transmembrane region" description="Helical" evidence="22">
    <location>
        <begin position="7"/>
        <end position="29"/>
    </location>
</feature>
<keyword evidence="17 19" id="KW-0406">Ion transport</keyword>
<dbReference type="PANTHER" id="PTHR33751">
    <property type="entry name" value="CBB3-TYPE CYTOCHROME C OXIDASE SUBUNIT FIXP"/>
    <property type="match status" value="1"/>
</dbReference>
<keyword evidence="4 19" id="KW-0813">Transport</keyword>
<keyword evidence="5 19" id="KW-1003">Cell membrane</keyword>
<keyword evidence="14 22" id="KW-1133">Transmembrane helix</keyword>
<dbReference type="PIRSF" id="PIRSF000006">
    <property type="entry name" value="Cbb3-Cox_fixP"/>
    <property type="match status" value="1"/>
</dbReference>
<evidence type="ECO:0000256" key="2">
    <source>
        <dbReference type="ARBA" id="ARBA00004673"/>
    </source>
</evidence>
<evidence type="ECO:0000313" key="24">
    <source>
        <dbReference type="EMBL" id="ARP94985.1"/>
    </source>
</evidence>
<dbReference type="InterPro" id="IPR008168">
    <property type="entry name" value="Cyt_C_IC"/>
</dbReference>
<dbReference type="InterPro" id="IPR050597">
    <property type="entry name" value="Cytochrome_c_Oxidase_Subunit"/>
</dbReference>
<keyword evidence="11" id="KW-0677">Repeat</keyword>
<dbReference type="InterPro" id="IPR004678">
    <property type="entry name" value="Cyt_c_oxidase_cbb3_su3"/>
</dbReference>
<keyword evidence="16 19" id="KW-0408">Iron</keyword>
<dbReference type="Gene3D" id="6.10.280.130">
    <property type="match status" value="1"/>
</dbReference>
<keyword evidence="13 19" id="KW-0249">Electron transport</keyword>
<evidence type="ECO:0000256" key="3">
    <source>
        <dbReference type="ARBA" id="ARBA00006113"/>
    </source>
</evidence>
<evidence type="ECO:0000256" key="7">
    <source>
        <dbReference type="ARBA" id="ARBA00022617"/>
    </source>
</evidence>
<dbReference type="EMBL" id="CP021111">
    <property type="protein sequence ID" value="ARP94985.1"/>
    <property type="molecule type" value="Genomic_DNA"/>
</dbReference>
<dbReference type="UniPathway" id="UPA00705"/>
<keyword evidence="7 19" id="KW-0349">Heme</keyword>
<evidence type="ECO:0000313" key="25">
    <source>
        <dbReference type="Proteomes" id="UP000194161"/>
    </source>
</evidence>
<evidence type="ECO:0000256" key="4">
    <source>
        <dbReference type="ARBA" id="ARBA00022448"/>
    </source>
</evidence>
<evidence type="ECO:0000256" key="20">
    <source>
        <dbReference type="PIRSR" id="PIRSR000006-1"/>
    </source>
</evidence>
<comment type="pathway">
    <text evidence="2 19">Energy metabolism; oxidative phosphorylation.</text>
</comment>
<evidence type="ECO:0000256" key="17">
    <source>
        <dbReference type="ARBA" id="ARBA00023065"/>
    </source>
</evidence>
<evidence type="ECO:0000259" key="23">
    <source>
        <dbReference type="PROSITE" id="PS51007"/>
    </source>
</evidence>
<dbReference type="GO" id="GO:0016491">
    <property type="term" value="F:oxidoreductase activity"/>
    <property type="evidence" value="ECO:0007669"/>
    <property type="project" value="UniProtKB-KW"/>
</dbReference>
<keyword evidence="12 19" id="KW-0375">Hydrogen ion transport</keyword>
<evidence type="ECO:0000256" key="12">
    <source>
        <dbReference type="ARBA" id="ARBA00022781"/>
    </source>
</evidence>
<keyword evidence="15 19" id="KW-0560">Oxidoreductase</keyword>
<gene>
    <name evidence="24" type="ORF">CAL15_11720</name>
</gene>
<evidence type="ECO:0000256" key="21">
    <source>
        <dbReference type="PIRSR" id="PIRSR000006-2"/>
    </source>
</evidence>
<dbReference type="OrthoDB" id="9811281at2"/>
<comment type="similarity">
    <text evidence="3 19">Belongs to the CcoP / FixP family.</text>
</comment>
<feature type="binding site" description="covalent" evidence="21">
    <location>
        <position position="147"/>
    </location>
    <ligand>
        <name>heme c</name>
        <dbReference type="ChEBI" id="CHEBI:61717"/>
        <label>1</label>
    </ligand>
</feature>
<dbReference type="PANTHER" id="PTHR33751:SF1">
    <property type="entry name" value="CBB3-TYPE CYTOCHROME C OXIDASE SUBUNIT FIXP"/>
    <property type="match status" value="1"/>
</dbReference>
<dbReference type="Pfam" id="PF13442">
    <property type="entry name" value="Cytochrome_CBB3"/>
    <property type="match status" value="2"/>
</dbReference>
<evidence type="ECO:0000256" key="18">
    <source>
        <dbReference type="ARBA" id="ARBA00023136"/>
    </source>
</evidence>
<dbReference type="InterPro" id="IPR009056">
    <property type="entry name" value="Cyt_c-like_dom"/>
</dbReference>
<dbReference type="GO" id="GO:0006119">
    <property type="term" value="P:oxidative phosphorylation"/>
    <property type="evidence" value="ECO:0007669"/>
    <property type="project" value="UniProtKB-UniPathway"/>
</dbReference>
<keyword evidence="25" id="KW-1185">Reference proteome</keyword>
<evidence type="ECO:0000256" key="16">
    <source>
        <dbReference type="ARBA" id="ARBA00023004"/>
    </source>
</evidence>
<feature type="binding site" description="axial binding residue" evidence="20">
    <location>
        <position position="190"/>
    </location>
    <ligand>
        <name>heme c</name>
        <dbReference type="ChEBI" id="CHEBI:61717"/>
        <label>2</label>
    </ligand>
    <ligandPart>
        <name>Fe</name>
        <dbReference type="ChEBI" id="CHEBI:18248"/>
    </ligandPart>
</feature>
<feature type="domain" description="Cytochrome c" evidence="23">
    <location>
        <begin position="220"/>
        <end position="301"/>
    </location>
</feature>
<dbReference type="Gene3D" id="1.10.760.10">
    <property type="entry name" value="Cytochrome c-like domain"/>
    <property type="match status" value="2"/>
</dbReference>
<dbReference type="GO" id="GO:0020037">
    <property type="term" value="F:heme binding"/>
    <property type="evidence" value="ECO:0007669"/>
    <property type="project" value="InterPro"/>
</dbReference>
<dbReference type="InterPro" id="IPR036909">
    <property type="entry name" value="Cyt_c-like_dom_sf"/>
</dbReference>
<evidence type="ECO:0000256" key="13">
    <source>
        <dbReference type="ARBA" id="ARBA00022982"/>
    </source>
</evidence>
<dbReference type="NCBIfam" id="TIGR00782">
    <property type="entry name" value="ccoP"/>
    <property type="match status" value="1"/>
</dbReference>
<dbReference type="RefSeq" id="WP_086078752.1">
    <property type="nucleotide sequence ID" value="NZ_CP021111.1"/>
</dbReference>
<evidence type="ECO:0000256" key="5">
    <source>
        <dbReference type="ARBA" id="ARBA00022475"/>
    </source>
</evidence>
<accession>A0A1W6ZCK1</accession>
<dbReference type="GO" id="GO:0005506">
    <property type="term" value="F:iron ion binding"/>
    <property type="evidence" value="ECO:0007669"/>
    <property type="project" value="InterPro"/>
</dbReference>
<dbReference type="GO" id="GO:0009055">
    <property type="term" value="F:electron transfer activity"/>
    <property type="evidence" value="ECO:0007669"/>
    <property type="project" value="InterPro"/>
</dbReference>
<name>A0A1W6ZCK1_9BORD</name>
<organism evidence="24 25">
    <name type="scientific">Bordetella genomosp. 13</name>
    <dbReference type="NCBI Taxonomy" id="463040"/>
    <lineage>
        <taxon>Bacteria</taxon>
        <taxon>Pseudomonadati</taxon>
        <taxon>Pseudomonadota</taxon>
        <taxon>Betaproteobacteria</taxon>
        <taxon>Burkholderiales</taxon>
        <taxon>Alcaligenaceae</taxon>
        <taxon>Bordetella</taxon>
    </lineage>
</organism>
<dbReference type="GO" id="GO:0005886">
    <property type="term" value="C:plasma membrane"/>
    <property type="evidence" value="ECO:0007669"/>
    <property type="project" value="UniProtKB-SubCell"/>
</dbReference>
<comment type="subunit">
    <text evidence="19">Component of the cbb3-type cytochrome c oxidase.</text>
</comment>
<dbReference type="AlphaFoldDB" id="A0A1W6ZCK1"/>
<evidence type="ECO:0000256" key="15">
    <source>
        <dbReference type="ARBA" id="ARBA00023002"/>
    </source>
</evidence>
<evidence type="ECO:0000256" key="9">
    <source>
        <dbReference type="ARBA" id="ARBA00022692"/>
    </source>
</evidence>